<feature type="binding site" evidence="10">
    <location>
        <position position="108"/>
    </location>
    <ligand>
        <name>a divalent metal cation</name>
        <dbReference type="ChEBI" id="CHEBI:60240"/>
    </ligand>
</feature>
<dbReference type="CDD" id="cd06590">
    <property type="entry name" value="RNase_HII_bacteria_HIII_like"/>
    <property type="match status" value="1"/>
</dbReference>
<keyword evidence="8 10" id="KW-0255">Endonuclease</keyword>
<dbReference type="GO" id="GO:0005737">
    <property type="term" value="C:cytoplasm"/>
    <property type="evidence" value="ECO:0007669"/>
    <property type="project" value="UniProtKB-SubCell"/>
</dbReference>
<feature type="binding site" evidence="10">
    <location>
        <position position="211"/>
    </location>
    <ligand>
        <name>a divalent metal cation</name>
        <dbReference type="ChEBI" id="CHEBI:60240"/>
    </ligand>
</feature>
<evidence type="ECO:0000256" key="3">
    <source>
        <dbReference type="ARBA" id="ARBA00004496"/>
    </source>
</evidence>
<comment type="subcellular location">
    <subcellularLocation>
        <location evidence="3">Cytoplasm</location>
    </subcellularLocation>
</comment>
<dbReference type="GO" id="GO:0003723">
    <property type="term" value="F:RNA binding"/>
    <property type="evidence" value="ECO:0007669"/>
    <property type="project" value="UniProtKB-UniRule"/>
</dbReference>
<evidence type="ECO:0000256" key="10">
    <source>
        <dbReference type="PROSITE-ProRule" id="PRU01319"/>
    </source>
</evidence>
<dbReference type="GO" id="GO:0043137">
    <property type="term" value="P:DNA replication, removal of RNA primer"/>
    <property type="evidence" value="ECO:0007669"/>
    <property type="project" value="TreeGrafter"/>
</dbReference>
<dbReference type="GO" id="GO:0006298">
    <property type="term" value="P:mismatch repair"/>
    <property type="evidence" value="ECO:0007669"/>
    <property type="project" value="TreeGrafter"/>
</dbReference>
<feature type="domain" description="RNase H type-2" evidence="12">
    <location>
        <begin position="101"/>
        <end position="308"/>
    </location>
</feature>
<evidence type="ECO:0000256" key="5">
    <source>
        <dbReference type="ARBA" id="ARBA00022490"/>
    </source>
</evidence>
<dbReference type="STRING" id="945713.IALB_1981"/>
<evidence type="ECO:0000313" key="13">
    <source>
        <dbReference type="EMBL" id="AFH49686.1"/>
    </source>
</evidence>
<dbReference type="PATRIC" id="fig|945713.3.peg.1985"/>
<dbReference type="OrthoDB" id="9777935at2"/>
<dbReference type="KEGG" id="ial:IALB_1981"/>
<keyword evidence="14" id="KW-1185">Reference proteome</keyword>
<dbReference type="PANTHER" id="PTHR10954">
    <property type="entry name" value="RIBONUCLEASE H2 SUBUNIT A"/>
    <property type="match status" value="1"/>
</dbReference>
<evidence type="ECO:0000256" key="7">
    <source>
        <dbReference type="ARBA" id="ARBA00022723"/>
    </source>
</evidence>
<comment type="similarity">
    <text evidence="4">Belongs to the RNase HII family. RnhC subfamily.</text>
</comment>
<dbReference type="HOGENOM" id="CLU_059546_3_0_10"/>
<dbReference type="Gene3D" id="3.30.420.10">
    <property type="entry name" value="Ribonuclease H-like superfamily/Ribonuclease H"/>
    <property type="match status" value="1"/>
</dbReference>
<dbReference type="Pfam" id="PF01351">
    <property type="entry name" value="RNase_HII"/>
    <property type="match status" value="1"/>
</dbReference>
<evidence type="ECO:0000256" key="9">
    <source>
        <dbReference type="ARBA" id="ARBA00022801"/>
    </source>
</evidence>
<protein>
    <recommendedName>
        <fullName evidence="11">Ribonuclease</fullName>
        <ecNumber evidence="11">3.1.26.4</ecNumber>
    </recommendedName>
</protein>
<dbReference type="EC" id="3.1.26.4" evidence="11"/>
<dbReference type="RefSeq" id="WP_014560835.1">
    <property type="nucleotide sequence ID" value="NC_017464.1"/>
</dbReference>
<comment type="function">
    <text evidence="2 11">Endonuclease that specifically degrades the RNA of RNA-DNA hybrids.</text>
</comment>
<keyword evidence="5" id="KW-0963">Cytoplasm</keyword>
<dbReference type="EMBL" id="CP003418">
    <property type="protein sequence ID" value="AFH49686.1"/>
    <property type="molecule type" value="Genomic_DNA"/>
</dbReference>
<dbReference type="InterPro" id="IPR012337">
    <property type="entry name" value="RNaseH-like_sf"/>
</dbReference>
<dbReference type="GO" id="GO:0004523">
    <property type="term" value="F:RNA-DNA hybrid ribonuclease activity"/>
    <property type="evidence" value="ECO:0007669"/>
    <property type="project" value="UniProtKB-UniRule"/>
</dbReference>
<evidence type="ECO:0000256" key="6">
    <source>
        <dbReference type="ARBA" id="ARBA00022722"/>
    </source>
</evidence>
<comment type="catalytic activity">
    <reaction evidence="1 10 11">
        <text>Endonucleolytic cleavage to 5'-phosphomonoester.</text>
        <dbReference type="EC" id="3.1.26.4"/>
    </reaction>
</comment>
<evidence type="ECO:0000256" key="2">
    <source>
        <dbReference type="ARBA" id="ARBA00004065"/>
    </source>
</evidence>
<keyword evidence="7 10" id="KW-0479">Metal-binding</keyword>
<dbReference type="InterPro" id="IPR036397">
    <property type="entry name" value="RNaseH_sf"/>
</dbReference>
<proteinExistence type="inferred from homology"/>
<dbReference type="GO" id="GO:0032299">
    <property type="term" value="C:ribonuclease H2 complex"/>
    <property type="evidence" value="ECO:0007669"/>
    <property type="project" value="TreeGrafter"/>
</dbReference>
<dbReference type="GO" id="GO:0046872">
    <property type="term" value="F:metal ion binding"/>
    <property type="evidence" value="ECO:0007669"/>
    <property type="project" value="UniProtKB-KW"/>
</dbReference>
<sequence>MQSSFQNQHSKIEQKALQEIQSVRNVLLKDGYLVDEPTKKQYNYEINISNGKDKLKFLAYFGKKGIKNVLQGNLNSDFYKKIDAIINSKFNFKSEEITEPENYIGSDESGKGDFFGPLVVTAFAFDNKIKSDLSDLNIKDSKELSDDDIRKISFKIRERFSDRISVIEIKPKRYNELYESFKNLNSILIWAHTKAIGELLKKFNYTNLVIDKFCNEDLIRTELNKKLNNYNLLLTEKAERFNGVAIASIIARERLLFWFERKSAELKLELPLGASEKVNNVASHIKEKFGNEVLSELIKFHFKNFKNI</sequence>
<dbReference type="PROSITE" id="PS51975">
    <property type="entry name" value="RNASE_H_2"/>
    <property type="match status" value="1"/>
</dbReference>
<dbReference type="PANTHER" id="PTHR10954:SF23">
    <property type="entry name" value="RIBONUCLEASE"/>
    <property type="match status" value="1"/>
</dbReference>
<keyword evidence="6 10" id="KW-0540">Nuclease</keyword>
<dbReference type="InterPro" id="IPR024567">
    <property type="entry name" value="RNase_HII/HIII_dom"/>
</dbReference>
<accession>I0AL29</accession>
<keyword evidence="9 10" id="KW-0378">Hydrolase</keyword>
<comment type="cofactor">
    <cofactor evidence="10">
        <name>Mn(2+)</name>
        <dbReference type="ChEBI" id="CHEBI:29035"/>
    </cofactor>
    <cofactor evidence="10">
        <name>Mg(2+)</name>
        <dbReference type="ChEBI" id="CHEBI:18420"/>
    </cofactor>
    <text evidence="10">Manganese or magnesium. Binds 1 divalent metal ion per monomer in the absence of substrate. May bind a second metal ion after substrate binding.</text>
</comment>
<evidence type="ECO:0000313" key="14">
    <source>
        <dbReference type="Proteomes" id="UP000007394"/>
    </source>
</evidence>
<gene>
    <name evidence="13" type="primary">rnhC</name>
    <name evidence="13" type="ordered locus">IALB_1981</name>
</gene>
<name>I0AL29_IGNAJ</name>
<evidence type="ECO:0000259" key="12">
    <source>
        <dbReference type="PROSITE" id="PS51975"/>
    </source>
</evidence>
<dbReference type="InterPro" id="IPR001352">
    <property type="entry name" value="RNase_HII/HIII"/>
</dbReference>
<evidence type="ECO:0000256" key="1">
    <source>
        <dbReference type="ARBA" id="ARBA00000077"/>
    </source>
</evidence>
<feature type="binding site" evidence="10">
    <location>
        <position position="107"/>
    </location>
    <ligand>
        <name>a divalent metal cation</name>
        <dbReference type="ChEBI" id="CHEBI:60240"/>
    </ligand>
</feature>
<dbReference type="eggNOG" id="COG1039">
    <property type="taxonomic scope" value="Bacteria"/>
</dbReference>
<reference evidence="13 14" key="1">
    <citation type="journal article" date="2012" name="Front. Microbiol.">
        <title>Complete genome of Ignavibacterium album, a metabolically versatile, flagellated, facultative anaerobe from the phylum Chlorobi.</title>
        <authorList>
            <person name="Liu Z."/>
            <person name="Frigaard N.-U."/>
            <person name="Vogl K."/>
            <person name="Iino T."/>
            <person name="Ohkuma M."/>
            <person name="Overmann J."/>
            <person name="Bryant D.A."/>
        </authorList>
    </citation>
    <scope>NUCLEOTIDE SEQUENCE [LARGE SCALE GENOMIC DNA]</scope>
    <source>
        <strain evidence="14">DSM 19864 / JCM 16511 / NBRC 101810 / Mat9-16</strain>
    </source>
</reference>
<dbReference type="AlphaFoldDB" id="I0AL29"/>
<evidence type="ECO:0000256" key="8">
    <source>
        <dbReference type="ARBA" id="ARBA00022759"/>
    </source>
</evidence>
<dbReference type="Proteomes" id="UP000007394">
    <property type="component" value="Chromosome"/>
</dbReference>
<evidence type="ECO:0000256" key="4">
    <source>
        <dbReference type="ARBA" id="ARBA00008378"/>
    </source>
</evidence>
<dbReference type="SUPFAM" id="SSF53098">
    <property type="entry name" value="Ribonuclease H-like"/>
    <property type="match status" value="1"/>
</dbReference>
<organism evidence="13 14">
    <name type="scientific">Ignavibacterium album (strain DSM 19864 / JCM 16511 / NBRC 101810 / Mat9-16)</name>
    <dbReference type="NCBI Taxonomy" id="945713"/>
    <lineage>
        <taxon>Bacteria</taxon>
        <taxon>Pseudomonadati</taxon>
        <taxon>Ignavibacteriota</taxon>
        <taxon>Ignavibacteria</taxon>
        <taxon>Ignavibacteriales</taxon>
        <taxon>Ignavibacteriaceae</taxon>
        <taxon>Ignavibacterium</taxon>
    </lineage>
</organism>
<evidence type="ECO:0000256" key="11">
    <source>
        <dbReference type="RuleBase" id="RU003515"/>
    </source>
</evidence>